<dbReference type="Pfam" id="PF07995">
    <property type="entry name" value="GSDH"/>
    <property type="match status" value="1"/>
</dbReference>
<keyword evidence="7" id="KW-1185">Reference proteome</keyword>
<organism evidence="6 7">
    <name type="scientific">Algoriphagus halophilus</name>
    <dbReference type="NCBI Taxonomy" id="226505"/>
    <lineage>
        <taxon>Bacteria</taxon>
        <taxon>Pseudomonadati</taxon>
        <taxon>Bacteroidota</taxon>
        <taxon>Cytophagia</taxon>
        <taxon>Cytophagales</taxon>
        <taxon>Cyclobacteriaceae</taxon>
        <taxon>Algoriphagus</taxon>
    </lineage>
</organism>
<dbReference type="PROSITE" id="PS51257">
    <property type="entry name" value="PROKAR_LIPOPROTEIN"/>
    <property type="match status" value="1"/>
</dbReference>
<sequence length="559" mass="62511">MKKLSTLFSVLTILATLSCTSTNEEEFGATISQDVDQIKAGKVLFDQNCSTCHNFNENAIGPNLSGLTRQVETDWIKRFIKNPSEFFKAKDERAERLLAIYKNEMPAFPNFSEADLNSILSYLHTFETLPIEILGDTTSNLIPEKIQDSGIRFELEFFAQLPASDTVPALAKMTKMEPIPGTNRLMINDQRIGIYELVDQKPQLYLDLLKQRPDMVSKPGWATGLGSFTFHPEFLENGLFYTAHTEPGGTQPSDFGYTDSLNVFMQWVLTEWKADSPNSKTFQGTSREILRIDNASQAHGMQELTFNPNSEKGDEDFGLLYIGYGDGGTVEKRFAYISDHGGTGVYSSILRIDPAGNNSANGKYGIPSINPFSGIQGKAGEVLAYGFRNPNRVFWDETGKLFATDIGQHSIEEINLIEPGKFYGWPIREGRFMINPFGSFRTLYPLPKDDDKKGVTYPLIQLEHDEAVAVIGGYFLSEGKLKGNFVFGDIPTGRLFFADLDQNPNPEVKSMKVVFEGNETTMEEIVGGRVDLKFGIDAEKQVYIMSKNQGKIYKIVNTQ</sequence>
<dbReference type="GO" id="GO:0009055">
    <property type="term" value="F:electron transfer activity"/>
    <property type="evidence" value="ECO:0007669"/>
    <property type="project" value="InterPro"/>
</dbReference>
<dbReference type="InterPro" id="IPR012938">
    <property type="entry name" value="Glc/Sorbosone_DH"/>
</dbReference>
<dbReference type="OrthoDB" id="9770043at2"/>
<dbReference type="PANTHER" id="PTHR19328">
    <property type="entry name" value="HEDGEHOG-INTERACTING PROTEIN"/>
    <property type="match status" value="1"/>
</dbReference>
<dbReference type="Proteomes" id="UP000185221">
    <property type="component" value="Unassembled WGS sequence"/>
</dbReference>
<dbReference type="InterPro" id="IPR036909">
    <property type="entry name" value="Cyt_c-like_dom_sf"/>
</dbReference>
<dbReference type="Pfam" id="PF00034">
    <property type="entry name" value="Cytochrom_C"/>
    <property type="match status" value="1"/>
</dbReference>
<name>A0A1N6GD66_9BACT</name>
<evidence type="ECO:0000256" key="1">
    <source>
        <dbReference type="ARBA" id="ARBA00022617"/>
    </source>
</evidence>
<dbReference type="RefSeq" id="WP_074225910.1">
    <property type="nucleotide sequence ID" value="NZ_FSRC01000002.1"/>
</dbReference>
<dbReference type="STRING" id="226505.SAMN05444394_3153"/>
<evidence type="ECO:0000313" key="7">
    <source>
        <dbReference type="Proteomes" id="UP000185221"/>
    </source>
</evidence>
<evidence type="ECO:0000256" key="3">
    <source>
        <dbReference type="ARBA" id="ARBA00023004"/>
    </source>
</evidence>
<reference evidence="7" key="1">
    <citation type="submission" date="2016-11" db="EMBL/GenBank/DDBJ databases">
        <authorList>
            <person name="Varghese N."/>
            <person name="Submissions S."/>
        </authorList>
    </citation>
    <scope>NUCLEOTIDE SEQUENCE [LARGE SCALE GENOMIC DNA]</scope>
    <source>
        <strain evidence="7">DSM 15292</strain>
    </source>
</reference>
<proteinExistence type="predicted"/>
<dbReference type="InterPro" id="IPR011041">
    <property type="entry name" value="Quinoprot_gluc/sorb_DH_b-prop"/>
</dbReference>
<accession>A0A1N6GD66</accession>
<evidence type="ECO:0000256" key="4">
    <source>
        <dbReference type="PROSITE-ProRule" id="PRU00433"/>
    </source>
</evidence>
<dbReference type="InterPro" id="IPR011042">
    <property type="entry name" value="6-blade_b-propeller_TolB-like"/>
</dbReference>
<keyword evidence="1 4" id="KW-0349">Heme</keyword>
<evidence type="ECO:0000259" key="5">
    <source>
        <dbReference type="PROSITE" id="PS51007"/>
    </source>
</evidence>
<dbReference type="PANTHER" id="PTHR19328:SF13">
    <property type="entry name" value="HIPL1 PROTEIN"/>
    <property type="match status" value="1"/>
</dbReference>
<evidence type="ECO:0000313" key="6">
    <source>
        <dbReference type="EMBL" id="SIO05485.1"/>
    </source>
</evidence>
<dbReference type="Gene3D" id="1.10.760.10">
    <property type="entry name" value="Cytochrome c-like domain"/>
    <property type="match status" value="1"/>
</dbReference>
<dbReference type="EMBL" id="FSRC01000002">
    <property type="protein sequence ID" value="SIO05485.1"/>
    <property type="molecule type" value="Genomic_DNA"/>
</dbReference>
<dbReference type="GO" id="GO:0046872">
    <property type="term" value="F:metal ion binding"/>
    <property type="evidence" value="ECO:0007669"/>
    <property type="project" value="UniProtKB-KW"/>
</dbReference>
<dbReference type="Gene3D" id="2.120.10.30">
    <property type="entry name" value="TolB, C-terminal domain"/>
    <property type="match status" value="1"/>
</dbReference>
<dbReference type="SUPFAM" id="SSF50952">
    <property type="entry name" value="Soluble quinoprotein glucose dehydrogenase"/>
    <property type="match status" value="1"/>
</dbReference>
<dbReference type="InterPro" id="IPR009056">
    <property type="entry name" value="Cyt_c-like_dom"/>
</dbReference>
<keyword evidence="2 4" id="KW-0479">Metal-binding</keyword>
<evidence type="ECO:0000256" key="2">
    <source>
        <dbReference type="ARBA" id="ARBA00022723"/>
    </source>
</evidence>
<gene>
    <name evidence="6" type="ORF">SAMN05444394_3153</name>
</gene>
<dbReference type="SUPFAM" id="SSF46626">
    <property type="entry name" value="Cytochrome c"/>
    <property type="match status" value="1"/>
</dbReference>
<protein>
    <submittedName>
        <fullName evidence="6">Cytochrome c</fullName>
    </submittedName>
</protein>
<feature type="domain" description="Cytochrome c" evidence="5">
    <location>
        <begin position="36"/>
        <end position="127"/>
    </location>
</feature>
<dbReference type="AlphaFoldDB" id="A0A1N6GD66"/>
<dbReference type="PROSITE" id="PS51007">
    <property type="entry name" value="CYTC"/>
    <property type="match status" value="1"/>
</dbReference>
<dbReference type="GO" id="GO:0020037">
    <property type="term" value="F:heme binding"/>
    <property type="evidence" value="ECO:0007669"/>
    <property type="project" value="InterPro"/>
</dbReference>
<keyword evidence="3 4" id="KW-0408">Iron</keyword>